<evidence type="ECO:0000256" key="4">
    <source>
        <dbReference type="ARBA" id="ARBA00023004"/>
    </source>
</evidence>
<dbReference type="GO" id="GO:0016705">
    <property type="term" value="F:oxidoreductase activity, acting on paired donors, with incorporation or reduction of molecular oxygen"/>
    <property type="evidence" value="ECO:0007669"/>
    <property type="project" value="InterPro"/>
</dbReference>
<name>A0AAW2E3V7_9ROSI</name>
<evidence type="ECO:0008006" key="9">
    <source>
        <dbReference type="Google" id="ProtNLM"/>
    </source>
</evidence>
<evidence type="ECO:0000256" key="1">
    <source>
        <dbReference type="ARBA" id="ARBA00022617"/>
    </source>
</evidence>
<comment type="cofactor">
    <cofactor evidence="6">
        <name>heme</name>
        <dbReference type="ChEBI" id="CHEBI:30413"/>
    </cofactor>
</comment>
<dbReference type="InterPro" id="IPR036396">
    <property type="entry name" value="Cyt_P450_sf"/>
</dbReference>
<gene>
    <name evidence="7" type="ORF">SO802_004556</name>
</gene>
<dbReference type="InterPro" id="IPR001128">
    <property type="entry name" value="Cyt_P450"/>
</dbReference>
<keyword evidence="1 6" id="KW-0349">Heme</keyword>
<evidence type="ECO:0000256" key="5">
    <source>
        <dbReference type="ARBA" id="ARBA00023033"/>
    </source>
</evidence>
<dbReference type="PRINTS" id="PR00385">
    <property type="entry name" value="P450"/>
</dbReference>
<dbReference type="GO" id="GO:0004497">
    <property type="term" value="F:monooxygenase activity"/>
    <property type="evidence" value="ECO:0007669"/>
    <property type="project" value="UniProtKB-KW"/>
</dbReference>
<protein>
    <recommendedName>
        <fullName evidence="9">Cytochrome P450</fullName>
    </recommendedName>
</protein>
<dbReference type="PANTHER" id="PTHR47947:SF13">
    <property type="entry name" value="CYTOCHROME P450, FAMILY 81, SUBFAMILY K, POLYPEPTIDE 1-RELATED"/>
    <property type="match status" value="1"/>
</dbReference>
<keyword evidence="8" id="KW-1185">Reference proteome</keyword>
<dbReference type="GO" id="GO:0020037">
    <property type="term" value="F:heme binding"/>
    <property type="evidence" value="ECO:0007669"/>
    <property type="project" value="InterPro"/>
</dbReference>
<dbReference type="SUPFAM" id="SSF48264">
    <property type="entry name" value="Cytochrome P450"/>
    <property type="match status" value="1"/>
</dbReference>
<dbReference type="PANTHER" id="PTHR47947">
    <property type="entry name" value="CYTOCHROME P450 82C3-RELATED"/>
    <property type="match status" value="1"/>
</dbReference>
<dbReference type="AlphaFoldDB" id="A0AAW2E3V7"/>
<comment type="caution">
    <text evidence="7">The sequence shown here is derived from an EMBL/GenBank/DDBJ whole genome shotgun (WGS) entry which is preliminary data.</text>
</comment>
<dbReference type="Gene3D" id="1.10.630.10">
    <property type="entry name" value="Cytochrome P450"/>
    <property type="match status" value="1"/>
</dbReference>
<dbReference type="PRINTS" id="PR00463">
    <property type="entry name" value="EP450I"/>
</dbReference>
<keyword evidence="3" id="KW-0560">Oxidoreductase</keyword>
<dbReference type="Proteomes" id="UP001459277">
    <property type="component" value="Unassembled WGS sequence"/>
</dbReference>
<reference evidence="7 8" key="1">
    <citation type="submission" date="2024-01" db="EMBL/GenBank/DDBJ databases">
        <title>A telomere-to-telomere, gap-free genome of sweet tea (Lithocarpus litseifolius).</title>
        <authorList>
            <person name="Zhou J."/>
        </authorList>
    </citation>
    <scope>NUCLEOTIDE SEQUENCE [LARGE SCALE GENOMIC DNA]</scope>
    <source>
        <strain evidence="7">Zhou-2022a</strain>
        <tissue evidence="7">Leaf</tissue>
    </source>
</reference>
<sequence>MMRMVVGKPCVREEFACMDVGKKPLKEFKKVFCSSLTVNIYDFFPILWWVGYKGLEKNMIRLQRKRDEVLGRLFEEIKLNNDNILDVEKMRPLIETLFSLQKSEPEFFSDDVIKSLTLMVFVAGTETTAITMEWAMSLLLNHPKVLQKVKAEIDCQVGCERFINDLDFSKLPYLHCVINETLRLYPTVPLSLPHCSSVGCTVGGFHILQGTILLVNAWSMHRDPKLWEEPTKFKPERFEEINGEREGFKFIPFGIGRRACPSAGMAMRVMSLALGAFIQCFDWEMVGKKMVDMTSSSEFLVAKTKPLEAVCTPCPSMTNFLSQL</sequence>
<dbReference type="InterPro" id="IPR050651">
    <property type="entry name" value="Plant_Cytochrome_P450_Monoox"/>
</dbReference>
<evidence type="ECO:0000313" key="8">
    <source>
        <dbReference type="Proteomes" id="UP001459277"/>
    </source>
</evidence>
<dbReference type="GO" id="GO:0005506">
    <property type="term" value="F:iron ion binding"/>
    <property type="evidence" value="ECO:0007669"/>
    <property type="project" value="InterPro"/>
</dbReference>
<keyword evidence="4 6" id="KW-0408">Iron</keyword>
<evidence type="ECO:0000256" key="2">
    <source>
        <dbReference type="ARBA" id="ARBA00022723"/>
    </source>
</evidence>
<accession>A0AAW2E3V7</accession>
<dbReference type="Pfam" id="PF00067">
    <property type="entry name" value="p450"/>
    <property type="match status" value="1"/>
</dbReference>
<keyword evidence="2 6" id="KW-0479">Metal-binding</keyword>
<dbReference type="InterPro" id="IPR002401">
    <property type="entry name" value="Cyt_P450_E_grp-I"/>
</dbReference>
<evidence type="ECO:0000256" key="3">
    <source>
        <dbReference type="ARBA" id="ARBA00023002"/>
    </source>
</evidence>
<dbReference type="EMBL" id="JAZDWU010000001">
    <property type="protein sequence ID" value="KAL0017487.1"/>
    <property type="molecule type" value="Genomic_DNA"/>
</dbReference>
<evidence type="ECO:0000313" key="7">
    <source>
        <dbReference type="EMBL" id="KAL0017487.1"/>
    </source>
</evidence>
<keyword evidence="5" id="KW-0503">Monooxygenase</keyword>
<proteinExistence type="predicted"/>
<organism evidence="7 8">
    <name type="scientific">Lithocarpus litseifolius</name>
    <dbReference type="NCBI Taxonomy" id="425828"/>
    <lineage>
        <taxon>Eukaryota</taxon>
        <taxon>Viridiplantae</taxon>
        <taxon>Streptophyta</taxon>
        <taxon>Embryophyta</taxon>
        <taxon>Tracheophyta</taxon>
        <taxon>Spermatophyta</taxon>
        <taxon>Magnoliopsida</taxon>
        <taxon>eudicotyledons</taxon>
        <taxon>Gunneridae</taxon>
        <taxon>Pentapetalae</taxon>
        <taxon>rosids</taxon>
        <taxon>fabids</taxon>
        <taxon>Fagales</taxon>
        <taxon>Fagaceae</taxon>
        <taxon>Lithocarpus</taxon>
    </lineage>
</organism>
<feature type="binding site" description="axial binding residue" evidence="6">
    <location>
        <position position="260"/>
    </location>
    <ligand>
        <name>heme</name>
        <dbReference type="ChEBI" id="CHEBI:30413"/>
    </ligand>
    <ligandPart>
        <name>Fe</name>
        <dbReference type="ChEBI" id="CHEBI:18248"/>
    </ligandPart>
</feature>
<evidence type="ECO:0000256" key="6">
    <source>
        <dbReference type="PIRSR" id="PIRSR602401-1"/>
    </source>
</evidence>